<evidence type="ECO:0000313" key="4">
    <source>
        <dbReference type="Proteomes" id="UP001044222"/>
    </source>
</evidence>
<dbReference type="Gene3D" id="2.30.29.30">
    <property type="entry name" value="Pleckstrin-homology domain (PH domain)/Phosphotyrosine-binding domain (PTB)"/>
    <property type="match status" value="1"/>
</dbReference>
<dbReference type="InterPro" id="IPR036034">
    <property type="entry name" value="PDZ_sf"/>
</dbReference>
<feature type="region of interest" description="Disordered" evidence="1">
    <location>
        <begin position="273"/>
        <end position="298"/>
    </location>
</feature>
<dbReference type="EMBL" id="JAFIRN010000002">
    <property type="protein sequence ID" value="KAG5855151.1"/>
    <property type="molecule type" value="Genomic_DNA"/>
</dbReference>
<keyword evidence="4" id="KW-1185">Reference proteome</keyword>
<accession>A0A9D3MU75</accession>
<gene>
    <name evidence="3" type="ORF">ANANG_G00045940</name>
</gene>
<feature type="compositionally biased region" description="Low complexity" evidence="1">
    <location>
        <begin position="273"/>
        <end position="284"/>
    </location>
</feature>
<dbReference type="SMART" id="SM00233">
    <property type="entry name" value="PH"/>
    <property type="match status" value="1"/>
</dbReference>
<evidence type="ECO:0000313" key="3">
    <source>
        <dbReference type="EMBL" id="KAG5855151.1"/>
    </source>
</evidence>
<feature type="region of interest" description="Disordered" evidence="1">
    <location>
        <begin position="345"/>
        <end position="368"/>
    </location>
</feature>
<dbReference type="PANTHER" id="PTHR47014">
    <property type="entry name" value="PLECKSTRIN HOMOLOGY DOMAIN-CONTAINING FAMILY S MEMBER 1"/>
    <property type="match status" value="1"/>
</dbReference>
<dbReference type="Gene3D" id="2.30.42.10">
    <property type="match status" value="1"/>
</dbReference>
<dbReference type="InterPro" id="IPR042986">
    <property type="entry name" value="PLEKHS1"/>
</dbReference>
<dbReference type="PROSITE" id="PS50003">
    <property type="entry name" value="PH_DOMAIN"/>
    <property type="match status" value="1"/>
</dbReference>
<dbReference type="SUPFAM" id="SSF50156">
    <property type="entry name" value="PDZ domain-like"/>
    <property type="match status" value="1"/>
</dbReference>
<proteinExistence type="predicted"/>
<dbReference type="InterPro" id="IPR001849">
    <property type="entry name" value="PH_domain"/>
</dbReference>
<sequence length="501" mass="56943">MPNTQRNYVRSGSVFYKLVEGVQEVRAGCLVKSPPSKKFKSLRSWKQRFFVLFRINEKEHALKYFRSSDDRDKPLGGIEISQISMIFSSPQSNSKWTWIHKTFKCNPDSVLFIRTSRRDYFLIDENNDNVEGWFQDISKILLSRTESKLNSEMLTQLTAKPMVADGSSQGSELCHWLKQGSELCYGGKEGSGRSFSDPVHPLNVSHNAPQNCIEDKGQEKSRPISDPLLDLSRVKISQDTPLHFGSDTGNDKFHPISDNVYEEYKFNLRRCSSVDSSSSDQSTSEPFGTNSPEPIYDTPRNLLKRWSQDSTDIEDENQNEEEATSFYMKMDALYEVLNMGQEGSEEIPAANSCPEEKPQLPVPPAERTKVSPAHMLLNWAKNKSFPSNRLEPQNHSCNSDRDTADVREITVNQNDLKTHLTLVEVNGKPCISNWPALPETKCLFRKGDQILAINDLRIESMEEVQTYLNKVLKDQVKLTVLRQPGSEASLPSRWGTESTVE</sequence>
<reference evidence="3" key="1">
    <citation type="submission" date="2021-01" db="EMBL/GenBank/DDBJ databases">
        <title>A chromosome-scale assembly of European eel, Anguilla anguilla.</title>
        <authorList>
            <person name="Henkel C."/>
            <person name="Jong-Raadsen S.A."/>
            <person name="Dufour S."/>
            <person name="Weltzien F.-A."/>
            <person name="Palstra A.P."/>
            <person name="Pelster B."/>
            <person name="Spaink H.P."/>
            <person name="Van Den Thillart G.E."/>
            <person name="Jansen H."/>
            <person name="Zahm M."/>
            <person name="Klopp C."/>
            <person name="Cedric C."/>
            <person name="Louis A."/>
            <person name="Berthelot C."/>
            <person name="Parey E."/>
            <person name="Roest Crollius H."/>
            <person name="Montfort J."/>
            <person name="Robinson-Rechavi M."/>
            <person name="Bucao C."/>
            <person name="Bouchez O."/>
            <person name="Gislard M."/>
            <person name="Lluch J."/>
            <person name="Milhes M."/>
            <person name="Lampietro C."/>
            <person name="Lopez Roques C."/>
            <person name="Donnadieu C."/>
            <person name="Braasch I."/>
            <person name="Desvignes T."/>
            <person name="Postlethwait J."/>
            <person name="Bobe J."/>
            <person name="Guiguen Y."/>
            <person name="Dirks R."/>
        </authorList>
    </citation>
    <scope>NUCLEOTIDE SEQUENCE</scope>
    <source>
        <strain evidence="3">Tag_6206</strain>
        <tissue evidence="3">Liver</tissue>
    </source>
</reference>
<evidence type="ECO:0000256" key="1">
    <source>
        <dbReference type="SAM" id="MobiDB-lite"/>
    </source>
</evidence>
<dbReference type="SUPFAM" id="SSF50729">
    <property type="entry name" value="PH domain-like"/>
    <property type="match status" value="1"/>
</dbReference>
<dbReference type="AlphaFoldDB" id="A0A9D3MU75"/>
<feature type="domain" description="PH" evidence="2">
    <location>
        <begin position="23"/>
        <end position="142"/>
    </location>
</feature>
<organism evidence="3 4">
    <name type="scientific">Anguilla anguilla</name>
    <name type="common">European freshwater eel</name>
    <name type="synonym">Muraena anguilla</name>
    <dbReference type="NCBI Taxonomy" id="7936"/>
    <lineage>
        <taxon>Eukaryota</taxon>
        <taxon>Metazoa</taxon>
        <taxon>Chordata</taxon>
        <taxon>Craniata</taxon>
        <taxon>Vertebrata</taxon>
        <taxon>Euteleostomi</taxon>
        <taxon>Actinopterygii</taxon>
        <taxon>Neopterygii</taxon>
        <taxon>Teleostei</taxon>
        <taxon>Anguilliformes</taxon>
        <taxon>Anguillidae</taxon>
        <taxon>Anguilla</taxon>
    </lineage>
</organism>
<name>A0A9D3MU75_ANGAN</name>
<dbReference type="InterPro" id="IPR011993">
    <property type="entry name" value="PH-like_dom_sf"/>
</dbReference>
<protein>
    <recommendedName>
        <fullName evidence="2">PH domain-containing protein</fullName>
    </recommendedName>
</protein>
<dbReference type="PANTHER" id="PTHR47014:SF1">
    <property type="entry name" value="PLECKSTRIN HOMOLOGY DOMAIN-CONTAINING FAMILY S MEMBER 1"/>
    <property type="match status" value="1"/>
</dbReference>
<comment type="caution">
    <text evidence="3">The sequence shown here is derived from an EMBL/GenBank/DDBJ whole genome shotgun (WGS) entry which is preliminary data.</text>
</comment>
<evidence type="ECO:0000259" key="2">
    <source>
        <dbReference type="PROSITE" id="PS50003"/>
    </source>
</evidence>
<dbReference type="Proteomes" id="UP001044222">
    <property type="component" value="Unassembled WGS sequence"/>
</dbReference>